<dbReference type="InterPro" id="IPR052124">
    <property type="entry name" value="Rab9_kelch_effector"/>
</dbReference>
<gene>
    <name evidence="6" type="ORF">GSLYS_00003810001</name>
</gene>
<keyword evidence="1" id="KW-0880">Kelch repeat</keyword>
<evidence type="ECO:0000256" key="3">
    <source>
        <dbReference type="ARBA" id="ARBA00037224"/>
    </source>
</evidence>
<keyword evidence="2" id="KW-0677">Repeat</keyword>
<name>A0AAV2H7K8_LYMST</name>
<evidence type="ECO:0000313" key="6">
    <source>
        <dbReference type="EMBL" id="CAL1529655.1"/>
    </source>
</evidence>
<feature type="region of interest" description="Disordered" evidence="5">
    <location>
        <begin position="311"/>
        <end position="406"/>
    </location>
</feature>
<comment type="function">
    <text evidence="3">Rab9 effector required for endosome to trans-Golgi network (TGN) transport.</text>
</comment>
<evidence type="ECO:0000256" key="5">
    <source>
        <dbReference type="SAM" id="MobiDB-lite"/>
    </source>
</evidence>
<dbReference type="SUPFAM" id="SSF50965">
    <property type="entry name" value="Galactose oxidase, central domain"/>
    <property type="match status" value="1"/>
</dbReference>
<dbReference type="PANTHER" id="PTHR46647:SF1">
    <property type="entry name" value="RAB9 EFFECTOR PROTEIN WITH KELCH MOTIFS"/>
    <property type="match status" value="1"/>
</dbReference>
<dbReference type="InterPro" id="IPR006652">
    <property type="entry name" value="Kelch_1"/>
</dbReference>
<evidence type="ECO:0000256" key="1">
    <source>
        <dbReference type="ARBA" id="ARBA00022441"/>
    </source>
</evidence>
<accession>A0AAV2H7K8</accession>
<protein>
    <recommendedName>
        <fullName evidence="4">Rab9 effector protein with kelch motifs</fullName>
    </recommendedName>
</protein>
<dbReference type="InterPro" id="IPR015915">
    <property type="entry name" value="Kelch-typ_b-propeller"/>
</dbReference>
<dbReference type="PANTHER" id="PTHR46647">
    <property type="entry name" value="RAB9 EFFECTOR PROTEIN WITH KELCH MOTIFS"/>
    <property type="match status" value="1"/>
</dbReference>
<dbReference type="AlphaFoldDB" id="A0AAV2H7K8"/>
<evidence type="ECO:0000313" key="7">
    <source>
        <dbReference type="Proteomes" id="UP001497497"/>
    </source>
</evidence>
<sequence>MELHPFLDNNVRPSSHWWYVLPVVGESPSMRVGHSATLVPALHANEGDKVFVIGGANPGQIFTEVHILDLKARTWDTLEATGFRGRYEHAAFCVSNHPGQLFVFGGATQTGSLNDVQKLDTGSGTWTDVEIRGTPPSPRTHRSSVVIGSKVYFYSGGHSGPDPVGDRRVHCLDTATISWSTLAPAGDSPKPRHGHVMVALKNKIYLHGGMAGSTFYDDLFILDLDRNSWSAVKKKKTSPPARAAHEAVIINKELILFGGMNKVGALDDAFKFNTETSTWSKLEFEGPAPPNRLDFAMCAIKLSVPVACAQSPAGTEPDLSNTSMQVKQVLERELKPGSASSRDSLSDNSSSDPHGIDKTRGAPPYSKAQCNMRQKEQLLQSTKTSHKSQNGTQEHHIGSEQCQVGGGDCNDKAQSIEREEIALILINGGMDTEGEIFDDTLVLCL</sequence>
<dbReference type="Gene3D" id="2.120.10.80">
    <property type="entry name" value="Kelch-type beta propeller"/>
    <property type="match status" value="2"/>
</dbReference>
<reference evidence="6 7" key="1">
    <citation type="submission" date="2024-04" db="EMBL/GenBank/DDBJ databases">
        <authorList>
            <consortium name="Genoscope - CEA"/>
            <person name="William W."/>
        </authorList>
    </citation>
    <scope>NUCLEOTIDE SEQUENCE [LARGE SCALE GENOMIC DNA]</scope>
</reference>
<dbReference type="InterPro" id="IPR011043">
    <property type="entry name" value="Gal_Oxase/kelch_b-propeller"/>
</dbReference>
<dbReference type="Proteomes" id="UP001497497">
    <property type="component" value="Unassembled WGS sequence"/>
</dbReference>
<dbReference type="SMART" id="SM00612">
    <property type="entry name" value="Kelch"/>
    <property type="match status" value="4"/>
</dbReference>
<comment type="caution">
    <text evidence="6">The sequence shown here is derived from an EMBL/GenBank/DDBJ whole genome shotgun (WGS) entry which is preliminary data.</text>
</comment>
<proteinExistence type="predicted"/>
<feature type="compositionally biased region" description="Polar residues" evidence="5">
    <location>
        <begin position="368"/>
        <end position="392"/>
    </location>
</feature>
<feature type="compositionally biased region" description="Low complexity" evidence="5">
    <location>
        <begin position="338"/>
        <end position="352"/>
    </location>
</feature>
<evidence type="ECO:0000256" key="4">
    <source>
        <dbReference type="ARBA" id="ARBA00039295"/>
    </source>
</evidence>
<keyword evidence="7" id="KW-1185">Reference proteome</keyword>
<organism evidence="6 7">
    <name type="scientific">Lymnaea stagnalis</name>
    <name type="common">Great pond snail</name>
    <name type="synonym">Helix stagnalis</name>
    <dbReference type="NCBI Taxonomy" id="6523"/>
    <lineage>
        <taxon>Eukaryota</taxon>
        <taxon>Metazoa</taxon>
        <taxon>Spiralia</taxon>
        <taxon>Lophotrochozoa</taxon>
        <taxon>Mollusca</taxon>
        <taxon>Gastropoda</taxon>
        <taxon>Heterobranchia</taxon>
        <taxon>Euthyneura</taxon>
        <taxon>Panpulmonata</taxon>
        <taxon>Hygrophila</taxon>
        <taxon>Lymnaeoidea</taxon>
        <taxon>Lymnaeidae</taxon>
        <taxon>Lymnaea</taxon>
    </lineage>
</organism>
<dbReference type="Pfam" id="PF24681">
    <property type="entry name" value="Kelch_KLHDC2_KLHL20_DRC7"/>
    <property type="match status" value="1"/>
</dbReference>
<evidence type="ECO:0000256" key="2">
    <source>
        <dbReference type="ARBA" id="ARBA00022737"/>
    </source>
</evidence>
<dbReference type="EMBL" id="CAXITT010000052">
    <property type="protein sequence ID" value="CAL1529655.1"/>
    <property type="molecule type" value="Genomic_DNA"/>
</dbReference>